<keyword evidence="1" id="KW-0472">Membrane</keyword>
<dbReference type="AlphaFoldDB" id="A0A0F9B1Z7"/>
<organism evidence="2">
    <name type="scientific">marine sediment metagenome</name>
    <dbReference type="NCBI Taxonomy" id="412755"/>
    <lineage>
        <taxon>unclassified sequences</taxon>
        <taxon>metagenomes</taxon>
        <taxon>ecological metagenomes</taxon>
    </lineage>
</organism>
<accession>A0A0F9B1Z7</accession>
<protein>
    <submittedName>
        <fullName evidence="2">Uncharacterized protein</fullName>
    </submittedName>
</protein>
<evidence type="ECO:0000313" key="2">
    <source>
        <dbReference type="EMBL" id="KKK84674.1"/>
    </source>
</evidence>
<comment type="caution">
    <text evidence="2">The sequence shown here is derived from an EMBL/GenBank/DDBJ whole genome shotgun (WGS) entry which is preliminary data.</text>
</comment>
<feature type="transmembrane region" description="Helical" evidence="1">
    <location>
        <begin position="6"/>
        <end position="26"/>
    </location>
</feature>
<evidence type="ECO:0000256" key="1">
    <source>
        <dbReference type="SAM" id="Phobius"/>
    </source>
</evidence>
<gene>
    <name evidence="2" type="ORF">LCGC14_2781000</name>
</gene>
<reference evidence="2" key="1">
    <citation type="journal article" date="2015" name="Nature">
        <title>Complex archaea that bridge the gap between prokaryotes and eukaryotes.</title>
        <authorList>
            <person name="Spang A."/>
            <person name="Saw J.H."/>
            <person name="Jorgensen S.L."/>
            <person name="Zaremba-Niedzwiedzka K."/>
            <person name="Martijn J."/>
            <person name="Lind A.E."/>
            <person name="van Eijk R."/>
            <person name="Schleper C."/>
            <person name="Guy L."/>
            <person name="Ettema T.J."/>
        </authorList>
    </citation>
    <scope>NUCLEOTIDE SEQUENCE</scope>
</reference>
<name>A0A0F9B1Z7_9ZZZZ</name>
<sequence length="37" mass="4111">MDLHLLVIAAYTALVILVFAGCFLLVQYFHQQADSDA</sequence>
<dbReference type="EMBL" id="LAZR01051666">
    <property type="protein sequence ID" value="KKK84674.1"/>
    <property type="molecule type" value="Genomic_DNA"/>
</dbReference>
<proteinExistence type="predicted"/>
<keyword evidence="1" id="KW-0812">Transmembrane</keyword>
<keyword evidence="1" id="KW-1133">Transmembrane helix</keyword>